<dbReference type="AlphaFoldDB" id="A0A956M2G1"/>
<evidence type="ECO:0000313" key="3">
    <source>
        <dbReference type="EMBL" id="MCA9729713.1"/>
    </source>
</evidence>
<reference evidence="3" key="2">
    <citation type="journal article" date="2021" name="Microbiome">
        <title>Successional dynamics and alternative stable states in a saline activated sludge microbial community over 9 years.</title>
        <authorList>
            <person name="Wang Y."/>
            <person name="Ye J."/>
            <person name="Ju F."/>
            <person name="Liu L."/>
            <person name="Boyd J.A."/>
            <person name="Deng Y."/>
            <person name="Parks D.H."/>
            <person name="Jiang X."/>
            <person name="Yin X."/>
            <person name="Woodcroft B.J."/>
            <person name="Tyson G.W."/>
            <person name="Hugenholtz P."/>
            <person name="Polz M.F."/>
            <person name="Zhang T."/>
        </authorList>
    </citation>
    <scope>NUCLEOTIDE SEQUENCE</scope>
    <source>
        <strain evidence="3">HKST-UBA01</strain>
    </source>
</reference>
<name>A0A956M2G1_UNCEI</name>
<protein>
    <submittedName>
        <fullName evidence="3">Uncharacterized protein</fullName>
    </submittedName>
</protein>
<dbReference type="EMBL" id="JAGQHR010000812">
    <property type="protein sequence ID" value="MCA9729713.1"/>
    <property type="molecule type" value="Genomic_DNA"/>
</dbReference>
<dbReference type="Proteomes" id="UP000697710">
    <property type="component" value="Unassembled WGS sequence"/>
</dbReference>
<evidence type="ECO:0000313" key="4">
    <source>
        <dbReference type="Proteomes" id="UP000697710"/>
    </source>
</evidence>
<reference evidence="3" key="1">
    <citation type="submission" date="2020-04" db="EMBL/GenBank/DDBJ databases">
        <authorList>
            <person name="Zhang T."/>
        </authorList>
    </citation>
    <scope>NUCLEOTIDE SEQUENCE</scope>
    <source>
        <strain evidence="3">HKST-UBA01</strain>
    </source>
</reference>
<accession>A0A956M2G1</accession>
<organism evidence="3 4">
    <name type="scientific">Eiseniibacteriota bacterium</name>
    <dbReference type="NCBI Taxonomy" id="2212470"/>
    <lineage>
        <taxon>Bacteria</taxon>
        <taxon>Candidatus Eiseniibacteriota</taxon>
    </lineage>
</organism>
<evidence type="ECO:0000256" key="2">
    <source>
        <dbReference type="SAM" id="SignalP"/>
    </source>
</evidence>
<feature type="region of interest" description="Disordered" evidence="1">
    <location>
        <begin position="17"/>
        <end position="47"/>
    </location>
</feature>
<evidence type="ECO:0000256" key="1">
    <source>
        <dbReference type="SAM" id="MobiDB-lite"/>
    </source>
</evidence>
<sequence>MQLPVAALLGLVLMSAGCGSSDNGKATTTEQSGAPAMEKPAAAATQAAPHFQIQIGSEGTVATSPDLNVEALRAGDTEFTIQHGDASYQVQLSADQVADLLHGSTVM</sequence>
<gene>
    <name evidence="3" type="ORF">KC729_18670</name>
</gene>
<feature type="compositionally biased region" description="Low complexity" evidence="1">
    <location>
        <begin position="34"/>
        <end position="47"/>
    </location>
</feature>
<comment type="caution">
    <text evidence="3">The sequence shown here is derived from an EMBL/GenBank/DDBJ whole genome shotgun (WGS) entry which is preliminary data.</text>
</comment>
<feature type="chain" id="PRO_5036705911" evidence="2">
    <location>
        <begin position="21"/>
        <end position="107"/>
    </location>
</feature>
<proteinExistence type="predicted"/>
<feature type="compositionally biased region" description="Polar residues" evidence="1">
    <location>
        <begin position="18"/>
        <end position="32"/>
    </location>
</feature>
<feature type="non-terminal residue" evidence="3">
    <location>
        <position position="107"/>
    </location>
</feature>
<feature type="signal peptide" evidence="2">
    <location>
        <begin position="1"/>
        <end position="20"/>
    </location>
</feature>
<keyword evidence="2" id="KW-0732">Signal</keyword>